<feature type="compositionally biased region" description="Polar residues" evidence="4">
    <location>
        <begin position="1088"/>
        <end position="1098"/>
    </location>
</feature>
<accession>A0AAV8GDQ0</accession>
<dbReference type="Pfam" id="PF06101">
    <property type="entry name" value="Vps62"/>
    <property type="match status" value="3"/>
</dbReference>
<feature type="region of interest" description="Disordered" evidence="4">
    <location>
        <begin position="1197"/>
        <end position="1227"/>
    </location>
</feature>
<feature type="region of interest" description="Disordered" evidence="4">
    <location>
        <begin position="1082"/>
        <end position="1134"/>
    </location>
</feature>
<evidence type="ECO:0000259" key="6">
    <source>
        <dbReference type="Pfam" id="PF25036"/>
    </source>
</evidence>
<feature type="domain" description="Chorein N-terminal" evidence="5">
    <location>
        <begin position="1"/>
        <end position="473"/>
    </location>
</feature>
<dbReference type="PANTHER" id="PTHR16166">
    <property type="entry name" value="VACUOLAR PROTEIN SORTING-ASSOCIATED PROTEIN VPS13"/>
    <property type="match status" value="1"/>
</dbReference>
<organism evidence="8 9">
    <name type="scientific">Rhynchospora pubera</name>
    <dbReference type="NCBI Taxonomy" id="906938"/>
    <lineage>
        <taxon>Eukaryota</taxon>
        <taxon>Viridiplantae</taxon>
        <taxon>Streptophyta</taxon>
        <taxon>Embryophyta</taxon>
        <taxon>Tracheophyta</taxon>
        <taxon>Spermatophyta</taxon>
        <taxon>Magnoliopsida</taxon>
        <taxon>Liliopsida</taxon>
        <taxon>Poales</taxon>
        <taxon>Cyperaceae</taxon>
        <taxon>Cyperoideae</taxon>
        <taxon>Rhynchosporeae</taxon>
        <taxon>Rhynchospora</taxon>
    </lineage>
</organism>
<dbReference type="Pfam" id="PF12624">
    <property type="entry name" value="VPS13_N"/>
    <property type="match status" value="1"/>
</dbReference>
<keyword evidence="2" id="KW-0813">Transport</keyword>
<name>A0AAV8GDQ0_9POAL</name>
<feature type="compositionally biased region" description="Basic and acidic residues" evidence="4">
    <location>
        <begin position="1121"/>
        <end position="1134"/>
    </location>
</feature>
<feature type="compositionally biased region" description="Low complexity" evidence="4">
    <location>
        <begin position="2183"/>
        <end position="2201"/>
    </location>
</feature>
<dbReference type="PANTHER" id="PTHR16166:SF137">
    <property type="entry name" value="PLECKSTRIN HOMOLOGY (PH) DOMAIN-CONTAINING PROTEIN"/>
    <property type="match status" value="1"/>
</dbReference>
<dbReference type="InterPro" id="IPR026847">
    <property type="entry name" value="VPS13"/>
</dbReference>
<protein>
    <submittedName>
        <fullName evidence="8">Pleckstrin (PH) domain-containing protein isoform 2</fullName>
    </submittedName>
</protein>
<feature type="domain" description="Vacuolar protein sorting-associated protein 13 VPS13 adaptor binding" evidence="6">
    <location>
        <begin position="2940"/>
        <end position="3177"/>
    </location>
</feature>
<dbReference type="Pfam" id="PF25037">
    <property type="entry name" value="VPS13_C"/>
    <property type="match status" value="1"/>
</dbReference>
<feature type="compositionally biased region" description="Polar residues" evidence="4">
    <location>
        <begin position="1044"/>
        <end position="1053"/>
    </location>
</feature>
<evidence type="ECO:0000313" key="9">
    <source>
        <dbReference type="Proteomes" id="UP001140206"/>
    </source>
</evidence>
<dbReference type="Pfam" id="PF25036">
    <property type="entry name" value="VPS13_VAB"/>
    <property type="match status" value="2"/>
</dbReference>
<proteinExistence type="inferred from homology"/>
<gene>
    <name evidence="8" type="ORF">LUZ62_015710</name>
</gene>
<dbReference type="InterPro" id="IPR009291">
    <property type="entry name" value="Vps62"/>
</dbReference>
<evidence type="ECO:0000259" key="7">
    <source>
        <dbReference type="Pfam" id="PF25037"/>
    </source>
</evidence>
<dbReference type="InterPro" id="IPR056748">
    <property type="entry name" value="VPS13-like_C"/>
</dbReference>
<keyword evidence="3" id="KW-0445">Lipid transport</keyword>
<dbReference type="InterPro" id="IPR026854">
    <property type="entry name" value="VPS13_N"/>
</dbReference>
<dbReference type="SUPFAM" id="SSF50729">
    <property type="entry name" value="PH domain-like"/>
    <property type="match status" value="1"/>
</dbReference>
<evidence type="ECO:0000259" key="5">
    <source>
        <dbReference type="Pfam" id="PF12624"/>
    </source>
</evidence>
<evidence type="ECO:0000256" key="2">
    <source>
        <dbReference type="ARBA" id="ARBA00022448"/>
    </source>
</evidence>
<dbReference type="InterPro" id="IPR009543">
    <property type="entry name" value="VPS13_VAB"/>
</dbReference>
<dbReference type="GO" id="GO:0045053">
    <property type="term" value="P:protein retention in Golgi apparatus"/>
    <property type="evidence" value="ECO:0007669"/>
    <property type="project" value="TreeGrafter"/>
</dbReference>
<evidence type="ECO:0000256" key="4">
    <source>
        <dbReference type="SAM" id="MobiDB-lite"/>
    </source>
</evidence>
<dbReference type="Proteomes" id="UP001140206">
    <property type="component" value="Chromosome 1"/>
</dbReference>
<feature type="domain" description="Intermembrane lipid transfer protein VPS13-like C-terminal" evidence="7">
    <location>
        <begin position="3889"/>
        <end position="3997"/>
    </location>
</feature>
<sequence length="4292" mass="481188">MLEDYAAILVQKFLGNYVRGINKEALKISAWQGDVELKNMQLRPEALNALKLPVKVKAGFLGSVRLKVPWSKLGQEPVVVYLDRIFILAEPALQVEGSSEEALQEAKRNRVKEMEMKLLEARDELKPEANTSWLSSVINTIVGNLKLSISNIHIRYEDTESNPGHPFAAGLTLGKLLAVTVDDHGTETFATGVNLDRIRKSVVLESLAFYFDSDSNPWEVDKPWEDFRPSEWSQIFEFGEKDDSTSEKASFKHSYILQPVTGTAIYTKLRLLEARRTNQALQKAAVDLDDVTLSLSKDGYRDIIMMADNFSSFNQRLKYAHYRPSLPVKSDPKSWWKYAYRVVTEETKKTSGRLAWDQVLRYSKLRKKYVSLYASLLKADLSRMVIDDDEEIKKLDRQLDTEVILQWRMLAHKFVEESTKIEINSRKQKAKQSWWPFGTGSTKEEPELKGLTDEDWEKLNKIIGYSKENSDEFLLSIQDKNLIQFSLKVRMKHNASRLTQGDECLADLSCDELLCNLQMYTETKIFDVNLDSYKLSSPYGLLAKSATASDSFGGVFYYKPFEEPIDWSFTAKAKPCYVTYLKESIDLIVAFFKSSPTISQNLAMEAAAAVQMTIDEVKRTAQQQVTRALKEKARFSLDLDIAAPKITIPSKFCPDGVHETKLLLDLGNLILRTQEMWDYDSADEEEDMYLQFNLDLSDVSAFLVDGDYEWSLSPVEIGPNPLGSNILLPVIDKCGIVVKLQQIQLENPCYPSTRLAVRLPSLGFHFSPARYHRLMAVSKVFQGDNTGTDQSIMQLQDQANLEGWLSVLSWKGVGNREPVWQQRYLRLVGPFLYIFENNTSPVYKRWISLRGKQIRRVNSDLAGGVDNTLAIALFMKYHEKDGTIFYIFLTLHTHLDVVDYNQSLPFTQFSCKYAQGAPSVATISEGLSPDGFTRDSSFKSDNVANGAVIEKLFLTGVLDELRVCFSCSYEGDQDFKKILLSNEKSLFMFRAVGGQVELSMKAGNILLGTILRSLEIEDQYSLLGGSSSMPRYLARSFISSESDGISVQDTSPASLERARSRNSLRKNESDDNFFEATDDFDEVYETPNPDQHQTSSVEFSLKPPGFSRLPGLIPDLDSEPGSEKAGKNKDDQHSSDSFIKAQIVVFDQSSPQYKNLDNRVIVTLATLSFFCYRPTIIAIMEFANAINYVEGKDNGTFNDNGSDNFSGPIMKESEAEENSSSTTVRDPPIRGLLGKGKSMVIFHLTLNMAKAAIYLMNEAGSSIATLSQNNLLTDIKVFPSSFSIKAALGNLKISDDSLNKSHQYYWVCDMRNPEGTSFVEIDFTSFSVDDEDYCGYDYSLTGELSEVRIVYLNRFVQEIIGYFMGLVPRNADSIVKLKDNVTDSEKWVSKSDIEGDPAFKLKLSLSRPIILMPRSTNSLDFLELDVVTITVENTFQWLGGDKSDIHAIHLDLMTIKVKDINLSIGIDMLRGESIIQDVRGLSLEIKRSLRDLSHLMPAVEASIKMEFLKASLSNREYEIITECASSNFSETPNIVPSLYDESPNPISTGAVASSSLVLPENFVEGRPCEEEVVPWITMKCSVTINLIELSLHSGFSRDSPLASLQATGAWLLYKSNTLEQGFLFATLKGFSVLDDREGTREEFRLAIGKSMNVGTSSGYEAGSYREVIPAPVSREKFFEKQLGFKPIPSMLILDATFKKDSTNVYLCIQRPKFLVALDFLVAVIEFFVPSFGAVLSNEDDKDQPQIVPAIMFVDQIYTQEGSVLSISAQKPLIADDERFNHFIYDGNGGKLLLQDRNGDLLLVPSPEPFIFVGSGKRLKFRNVTIVGGEYLDSCISLGSDSSYLASEADGVYLDKAERDADFGANEGRMRVNAQQSNAPTETIVQLQAIGPELTFFSSSKNISEQSALSTKVIHANTDAFCRIVMKGDSLELSGDILGLKMESNGIRVLEPFDTSVKYSSTAGRTNINLGFSEIYMNFSFSILRLFLAVQDDILSFMRTSSKKATELCTQFDNVATIHGHGNDRVYAFWRPRAPSGFAVLGDCLTPQNEPPAKGVVALNTSLVRVKRPVAYKLMWQYRPLVGETDGCSIWFPVAPRGYVAVGCVASAGSSEPPLSAALCILASYVSSSALRDCIVLKTNGSASSIAFWRVDNCFGSFILEDPENQHLVGKPYDLRHMLFQNSSDSSSKISSGTQYQTSQRRSSSRIEGDASFSSGRLLEVVESPKLIWWNNDASSRKRLSIWRPHIPPGMVFFGDIAVKGYEQPNSAIVLRDLGDETLLRPPISFQLVGRIKKQRGINGISFWYPQPPPGFTSLGCIASKTVPKPEDFPSLRCIRSDMLTSGNFPEESIWDSSDVKALDPFSLWSVEGDSLGTFIVRNGFRKPQRRLAHKLLGPPESSGSDSMVIEAALKSFSAVAFDDYGGLMMPLFGVSLDNIGFSMRGRPDYLNATANFSLVARSFNDKSDSWEPLVEPTDGFLRYQYDMNSPGTPTQLRMTSTRELSLNVSVSNVNMIFQAYSSWYNLSRIDEACQQTDVSSPNGDRRVLDVHQRKNYYIVPQNYLGQDIYIKGAELKGFPSIIKLPSGDGHPIRVPIPKNSMHSRSKGQHHEVARSMITVIIAEAEIEVSKGLSINEYMAAAQLYSSRSSETPVEKQIARTCAGLAEHSAEGFARVYWKEMFFFKVFGTDDYSLEITIMDVGRGEPVGSFSSALKDLVFDLSTVDSPDTNFEITLRDLVSTKMPDNCNVLTGGMHGKIKFAVIRSGRLKTQQLDKPLQSISTMTGLQISPSKDGPWTTVKLNYATPAMCWRFGNDVIASEMTVKDSDRYVTVRSLVSVTNSTNFVIEVQLKGKRIECSGLEVDDVRVESEEFVDSQKYVPAIGWTDDQHQDRQSVELPNGWEWTDNWHLELKSSSRDDGWIYKEDQENRRQRKWLRHRKFNPHRDHYVSIGELKPGATIPLPLPSLTNPSLSYSLEIRPISTEDTMNYAWSILKEEGSENEPDEICVSNLVEADKLLFCSMLDGSPSSSDGLSSVWFCVSIDAKEIGKDIYSDPIHDWNIVVKPPLSLAYYLSFSSQYNLVVGNELGRENGTCFNGTIAPGATVKFHNAGPNDPLYLVLLPQGGWEPMHEPVIISHPTRAPSKLINLRNAFSQRVVQITLEHNYDKDCPVSKVIRIYVPYWISCARLPPLGLCIMDISGKERTRFLRMSQSANKSEKIISKVTPDEMVDGYTIASVLGFKGLALSASIVSQGKEVFGPVKDLTPLGDMDGSIDLIARDVDGNCMKILVSSKPSSFQAVPTKAIMLRPFMTFINMVGQDMYLKLNDGEEPQTLFASDWKVSFPYCENDGGPDKFQVRLSNTDWSYPVQISKEDSIVLVMRKADGGREFLRSEVRAYEEGSRFLVVFRLGPAEGPIRIENRTRDKTIQVQQADLRGEAPIHLGPHSTAKYSLDNPYGRKVLEVGIFSGTDISIHSINLENWTESSVDLREKYGIQLHIKDVGDIRVVIFLDEKNDMQMERHDPAIIMQKEFRSTSMQFEVIVELGVVGVSLIDHRPKELLYLHLQRVFISYLTGTVSRFKLLIGHLQLDNELPLTVMPVLLAPEEATDLNHPVFKSNIAISNETVDGTEVYPFVYLRVTKSLWRLNVHEPIIWALVDFYSHLHFDSMPTSSSVTQVDPEMRIEVINISEVRLKISLETAPTQRPRGVLGIWSPIFSAVGSALKIQVHLRKVEQENKYMKKSQVLTAIINRIKRDLVHNPLHLIFSLDVVSMTKSALASLSKGFAELSTDGQFVQLRSQQVSSRKVTGVGDGLVQGTEAFAQGVAFGVSGVLTKPVESARRYGLLGFAHGLGRAFVGFIVQPLSGLLDFGSLTVDGIGASFIRCLEILNNKSAAQRIRNPRAIRADSVVGEYSQWEASGQMVLYLAEASRHLACTDLFREPSKYAWSDYYEDHFIVPSQRIVLVTNKRVMLLQCQDLEKMDKRPSKILWDVPWEEVLALELAKRGHTKPSMLIIHLKSCRKSGNFSRYIRCKCEEEDDHEPQAVVICYTIRRLWKAYQANNRVVLLKVPSSRHYVKFISDEYDGRESNSSSRPMIKLKRSPSPDDRRFLKHTVNFQKIWSSEREIHSRCTLFRKQVADVSSICSIWRPLCQNGYVTVGDIVHVGTHAPSVAAVYRNSDNNFALPVGFDLVWRNCAEDYNSPLTIWLPRAPDGYVAIGCVAVAAFDEPAPDSVYCVSARLTEETSFVEQPMWAAPDSFPWSCYFYQVQSEALQFVALRLRKEEINWRALRVSDQVAGFMSG</sequence>
<feature type="region of interest" description="Disordered" evidence="4">
    <location>
        <begin position="2183"/>
        <end position="2208"/>
    </location>
</feature>
<keyword evidence="9" id="KW-1185">Reference proteome</keyword>
<evidence type="ECO:0000313" key="8">
    <source>
        <dbReference type="EMBL" id="KAJ4803144.1"/>
    </source>
</evidence>
<feature type="domain" description="Vacuolar protein sorting-associated protein 13 VPS13 adaptor binding" evidence="6">
    <location>
        <begin position="3279"/>
        <end position="3450"/>
    </location>
</feature>
<evidence type="ECO:0000256" key="1">
    <source>
        <dbReference type="ARBA" id="ARBA00006545"/>
    </source>
</evidence>
<feature type="region of interest" description="Disordered" evidence="4">
    <location>
        <begin position="1044"/>
        <end position="1068"/>
    </location>
</feature>
<reference evidence="8" key="1">
    <citation type="submission" date="2022-08" db="EMBL/GenBank/DDBJ databases">
        <authorList>
            <person name="Marques A."/>
        </authorList>
    </citation>
    <scope>NUCLEOTIDE SEQUENCE</scope>
    <source>
        <strain evidence="8">RhyPub2mFocal</strain>
        <tissue evidence="8">Leaves</tissue>
    </source>
</reference>
<dbReference type="GO" id="GO:0006869">
    <property type="term" value="P:lipid transport"/>
    <property type="evidence" value="ECO:0007669"/>
    <property type="project" value="UniProtKB-KW"/>
</dbReference>
<evidence type="ECO:0000256" key="3">
    <source>
        <dbReference type="ARBA" id="ARBA00023055"/>
    </source>
</evidence>
<comment type="similarity">
    <text evidence="1">Belongs to the VPS13 family.</text>
</comment>
<comment type="caution">
    <text evidence="8">The sequence shown here is derived from an EMBL/GenBank/DDBJ whole genome shotgun (WGS) entry which is preliminary data.</text>
</comment>
<dbReference type="GO" id="GO:0006623">
    <property type="term" value="P:protein targeting to vacuole"/>
    <property type="evidence" value="ECO:0007669"/>
    <property type="project" value="TreeGrafter"/>
</dbReference>
<dbReference type="EMBL" id="JAMFTS010000001">
    <property type="protein sequence ID" value="KAJ4803144.1"/>
    <property type="molecule type" value="Genomic_DNA"/>
</dbReference>